<dbReference type="AlphaFoldDB" id="A0A8J2RGC4"/>
<dbReference type="PANTHER" id="PTHR22954">
    <property type="entry name" value="RETROVIRAL PROTEASE-RELATED"/>
    <property type="match status" value="1"/>
</dbReference>
<proteinExistence type="predicted"/>
<dbReference type="PANTHER" id="PTHR22954:SF3">
    <property type="entry name" value="PROTEIN CBG08539"/>
    <property type="match status" value="1"/>
</dbReference>
<dbReference type="Pfam" id="PF03564">
    <property type="entry name" value="DUF1759"/>
    <property type="match status" value="1"/>
</dbReference>
<dbReference type="Proteomes" id="UP000789390">
    <property type="component" value="Unassembled WGS sequence"/>
</dbReference>
<evidence type="ECO:0000256" key="1">
    <source>
        <dbReference type="SAM" id="MobiDB-lite"/>
    </source>
</evidence>
<evidence type="ECO:0000313" key="3">
    <source>
        <dbReference type="Proteomes" id="UP000789390"/>
    </source>
</evidence>
<dbReference type="InterPro" id="IPR005312">
    <property type="entry name" value="DUF1759"/>
</dbReference>
<feature type="region of interest" description="Disordered" evidence="1">
    <location>
        <begin position="389"/>
        <end position="409"/>
    </location>
</feature>
<organism evidence="2 3">
    <name type="scientific">Daphnia galeata</name>
    <dbReference type="NCBI Taxonomy" id="27404"/>
    <lineage>
        <taxon>Eukaryota</taxon>
        <taxon>Metazoa</taxon>
        <taxon>Ecdysozoa</taxon>
        <taxon>Arthropoda</taxon>
        <taxon>Crustacea</taxon>
        <taxon>Branchiopoda</taxon>
        <taxon>Diplostraca</taxon>
        <taxon>Cladocera</taxon>
        <taxon>Anomopoda</taxon>
        <taxon>Daphniidae</taxon>
        <taxon>Daphnia</taxon>
    </lineage>
</organism>
<dbReference type="OrthoDB" id="7759054at2759"/>
<dbReference type="EMBL" id="CAKKLH010000065">
    <property type="protein sequence ID" value="CAH0101709.1"/>
    <property type="molecule type" value="Genomic_DNA"/>
</dbReference>
<comment type="caution">
    <text evidence="2">The sequence shown here is derived from an EMBL/GenBank/DDBJ whole genome shotgun (WGS) entry which is preliminary data.</text>
</comment>
<sequence length="428" mass="48104">MSVASDDEEEVNVKTIHVIRTNAKRQHTRQANNLKAMIGGGTRSDDVNVALAIFKEACNEVRGKNAQYKQALEKERGARTDKSKEQKTVEWEAKITALYEECRQAVEEHAAGEKDEDDAVVHAKRRRLELELARQQAKLEEQRKLDYIRQQSQREQENLTLQIEYHRQLEGLKPIGESSFKPKLFSTILDPDEEKRPRGRALIHNTQMPEDTKLLALRENLEPDVRMRVANLFVASANYQVSLKELTKRYGNRQAVMHAHVQELLAIQPFSSGDLKSLIKMAALVKDAVTSREWGRFAYPLRPRVPGLADFDKWIEGIVGAEEFMGAWTSSRNGQSEKGKMPNCSGPWGHRDCCGPDSCPQNPLDNAEPSPHLQVAAHYIPEAFPAAATVTPPEGSLERTAPGRYHNTTTARGLRLTSSSLSLPEDAI</sequence>
<reference evidence="2" key="1">
    <citation type="submission" date="2021-11" db="EMBL/GenBank/DDBJ databases">
        <authorList>
            <person name="Schell T."/>
        </authorList>
    </citation>
    <scope>NUCLEOTIDE SEQUENCE</scope>
    <source>
        <strain evidence="2">M5</strain>
    </source>
</reference>
<protein>
    <submittedName>
        <fullName evidence="2">Uncharacterized protein</fullName>
    </submittedName>
</protein>
<name>A0A8J2RGC4_9CRUS</name>
<accession>A0A8J2RGC4</accession>
<evidence type="ECO:0000313" key="2">
    <source>
        <dbReference type="EMBL" id="CAH0101709.1"/>
    </source>
</evidence>
<gene>
    <name evidence="2" type="ORF">DGAL_LOCUS4048</name>
</gene>
<keyword evidence="3" id="KW-1185">Reference proteome</keyword>